<dbReference type="Gene3D" id="1.10.287.950">
    <property type="entry name" value="Methyl-accepting chemotaxis protein"/>
    <property type="match status" value="1"/>
</dbReference>
<dbReference type="GO" id="GO:0006935">
    <property type="term" value="P:chemotaxis"/>
    <property type="evidence" value="ECO:0007669"/>
    <property type="project" value="TreeGrafter"/>
</dbReference>
<dbReference type="PANTHER" id="PTHR43531">
    <property type="entry name" value="PROTEIN ICFG"/>
    <property type="match status" value="1"/>
</dbReference>
<feature type="compositionally biased region" description="Low complexity" evidence="5">
    <location>
        <begin position="458"/>
        <end position="473"/>
    </location>
</feature>
<feature type="region of interest" description="Disordered" evidence="5">
    <location>
        <begin position="458"/>
        <end position="483"/>
    </location>
</feature>
<evidence type="ECO:0000256" key="4">
    <source>
        <dbReference type="PROSITE-ProRule" id="PRU00284"/>
    </source>
</evidence>
<organism evidence="9 10">
    <name type="scientific">Paracidovorax wautersii</name>
    <dbReference type="NCBI Taxonomy" id="1177982"/>
    <lineage>
        <taxon>Bacteria</taxon>
        <taxon>Pseudomonadati</taxon>
        <taxon>Pseudomonadota</taxon>
        <taxon>Betaproteobacteria</taxon>
        <taxon>Burkholderiales</taxon>
        <taxon>Comamonadaceae</taxon>
        <taxon>Paracidovorax</taxon>
    </lineage>
</organism>
<feature type="region of interest" description="Disordered" evidence="5">
    <location>
        <begin position="283"/>
        <end position="304"/>
    </location>
</feature>
<dbReference type="CDD" id="cd19410">
    <property type="entry name" value="HK9-like_sensor"/>
    <property type="match status" value="1"/>
</dbReference>
<evidence type="ECO:0000313" key="10">
    <source>
        <dbReference type="Proteomes" id="UP000199119"/>
    </source>
</evidence>
<sequence length="600" mass="62159">MNFSHWPLARRLALAFGGVIAIFLAVILVAMASQARLTRAQAMNVHTSKVLGVGEQMLLAMVNMETGTRGFALTGRPGFLEPWTQGQQSFDAALKEARSLTVDNAEQQRRLESMGEAASRFKEVALATQALRRQVDAGSATLDALSDDVRRARGKEAMDGFRAVQAEFMGTEERLQAEREAAAQRAADTAFWLEMGGSALALVMAVILGTWVTRSITRPVAQAVAVAKAVAAGDLTVRIDSQSRDEVGVLLQALREMNTSLVNVVSRVRIGSEAVASASTQIAQGNSDLSGRTESQASALEQTAASMEELGSTVQQNADNARQANQLAQAASGVAEQGGVVVAQVVDTMKGITDSSRKISDIISVIDGIAFQTNILALNAAVEAARAGEQGRGFAVVASEVRSLAGRSADAAKEIKQLITDSVARVESGAQLADQAGSTMTEVVASIRRVTDLMGEISAASSEQSSGVSQVGEAVTEMDQSTQQNAALVEEMAAAAASLNSQAQDLVQSVSLFQLGTGTAAAGQPGALRSPAPRSAMAMAPKKAAAPTIAASSTPALAPAHQAARPAPAPRPRAAQPLRTALAGAGAGAASKAEGDWESF</sequence>
<keyword evidence="4" id="KW-0807">Transducer</keyword>
<feature type="compositionally biased region" description="Low complexity" evidence="5">
    <location>
        <begin position="546"/>
        <end position="592"/>
    </location>
</feature>
<evidence type="ECO:0000313" key="9">
    <source>
        <dbReference type="EMBL" id="SFF29886.1"/>
    </source>
</evidence>
<dbReference type="Pfam" id="PF00015">
    <property type="entry name" value="MCPsignal"/>
    <property type="match status" value="1"/>
</dbReference>
<keyword evidence="10" id="KW-1185">Reference proteome</keyword>
<evidence type="ECO:0000259" key="8">
    <source>
        <dbReference type="PROSITE" id="PS50885"/>
    </source>
</evidence>
<protein>
    <submittedName>
        <fullName evidence="9">Methyl-accepting chemotaxis protein</fullName>
    </submittedName>
</protein>
<feature type="domain" description="Methyl-accepting transducer" evidence="7">
    <location>
        <begin position="271"/>
        <end position="500"/>
    </location>
</feature>
<comment type="similarity">
    <text evidence="3">Belongs to the methyl-accepting chemotaxis (MCP) protein family.</text>
</comment>
<evidence type="ECO:0000256" key="1">
    <source>
        <dbReference type="ARBA" id="ARBA00004370"/>
    </source>
</evidence>
<dbReference type="PANTHER" id="PTHR43531:SF14">
    <property type="entry name" value="METHYL-ACCEPTING CHEMOTAXIS PROTEIN I-RELATED"/>
    <property type="match status" value="1"/>
</dbReference>
<dbReference type="CDD" id="cd06225">
    <property type="entry name" value="HAMP"/>
    <property type="match status" value="1"/>
</dbReference>
<dbReference type="PROSITE" id="PS50111">
    <property type="entry name" value="CHEMOTAXIS_TRANSDUC_2"/>
    <property type="match status" value="1"/>
</dbReference>
<evidence type="ECO:0000259" key="7">
    <source>
        <dbReference type="PROSITE" id="PS50111"/>
    </source>
</evidence>
<dbReference type="OrthoDB" id="9177860at2"/>
<feature type="transmembrane region" description="Helical" evidence="6">
    <location>
        <begin position="12"/>
        <end position="33"/>
    </location>
</feature>
<dbReference type="InterPro" id="IPR007891">
    <property type="entry name" value="CHASE3"/>
</dbReference>
<keyword evidence="6" id="KW-0812">Transmembrane</keyword>
<dbReference type="Pfam" id="PF05227">
    <property type="entry name" value="CHASE3"/>
    <property type="match status" value="1"/>
</dbReference>
<keyword evidence="6" id="KW-0472">Membrane</keyword>
<accession>A0A1I2HM97</accession>
<dbReference type="RefSeq" id="WP_139222911.1">
    <property type="nucleotide sequence ID" value="NZ_FONX01000024.1"/>
</dbReference>
<evidence type="ECO:0000256" key="6">
    <source>
        <dbReference type="SAM" id="Phobius"/>
    </source>
</evidence>
<gene>
    <name evidence="9" type="ORF">SAMN04489711_1243</name>
</gene>
<dbReference type="InterPro" id="IPR004089">
    <property type="entry name" value="MCPsignal_dom"/>
</dbReference>
<proteinExistence type="inferred from homology"/>
<evidence type="ECO:0000256" key="5">
    <source>
        <dbReference type="SAM" id="MobiDB-lite"/>
    </source>
</evidence>
<dbReference type="InterPro" id="IPR003660">
    <property type="entry name" value="HAMP_dom"/>
</dbReference>
<dbReference type="GO" id="GO:0007165">
    <property type="term" value="P:signal transduction"/>
    <property type="evidence" value="ECO:0007669"/>
    <property type="project" value="UniProtKB-KW"/>
</dbReference>
<evidence type="ECO:0000256" key="3">
    <source>
        <dbReference type="ARBA" id="ARBA00029447"/>
    </source>
</evidence>
<dbReference type="GO" id="GO:0005886">
    <property type="term" value="C:plasma membrane"/>
    <property type="evidence" value="ECO:0007669"/>
    <property type="project" value="TreeGrafter"/>
</dbReference>
<dbReference type="GO" id="GO:0004888">
    <property type="term" value="F:transmembrane signaling receptor activity"/>
    <property type="evidence" value="ECO:0007669"/>
    <property type="project" value="TreeGrafter"/>
</dbReference>
<reference evidence="10" key="1">
    <citation type="submission" date="2016-10" db="EMBL/GenBank/DDBJ databases">
        <authorList>
            <person name="Varghese N."/>
            <person name="Submissions S."/>
        </authorList>
    </citation>
    <scope>NUCLEOTIDE SEQUENCE [LARGE SCALE GENOMIC DNA]</scope>
    <source>
        <strain evidence="10">DSM 27981</strain>
    </source>
</reference>
<keyword evidence="6" id="KW-1133">Transmembrane helix</keyword>
<feature type="domain" description="HAMP" evidence="8">
    <location>
        <begin position="214"/>
        <end position="266"/>
    </location>
</feature>
<dbReference type="Pfam" id="PF00672">
    <property type="entry name" value="HAMP"/>
    <property type="match status" value="1"/>
</dbReference>
<feature type="region of interest" description="Disordered" evidence="5">
    <location>
        <begin position="546"/>
        <end position="600"/>
    </location>
</feature>
<dbReference type="SMART" id="SM00283">
    <property type="entry name" value="MA"/>
    <property type="match status" value="1"/>
</dbReference>
<dbReference type="PROSITE" id="PS50885">
    <property type="entry name" value="HAMP"/>
    <property type="match status" value="1"/>
</dbReference>
<dbReference type="SMART" id="SM00304">
    <property type="entry name" value="HAMP"/>
    <property type="match status" value="2"/>
</dbReference>
<dbReference type="CDD" id="cd11386">
    <property type="entry name" value="MCP_signal"/>
    <property type="match status" value="1"/>
</dbReference>
<evidence type="ECO:0000256" key="2">
    <source>
        <dbReference type="ARBA" id="ARBA00022481"/>
    </source>
</evidence>
<dbReference type="InterPro" id="IPR051310">
    <property type="entry name" value="MCP_chemotaxis"/>
</dbReference>
<dbReference type="EMBL" id="FONX01000024">
    <property type="protein sequence ID" value="SFF29886.1"/>
    <property type="molecule type" value="Genomic_DNA"/>
</dbReference>
<dbReference type="FunFam" id="1.10.287.950:FF:000001">
    <property type="entry name" value="Methyl-accepting chemotaxis sensory transducer"/>
    <property type="match status" value="1"/>
</dbReference>
<dbReference type="Proteomes" id="UP000199119">
    <property type="component" value="Unassembled WGS sequence"/>
</dbReference>
<dbReference type="AlphaFoldDB" id="A0A1I2HM97"/>
<dbReference type="SUPFAM" id="SSF58104">
    <property type="entry name" value="Methyl-accepting chemotaxis protein (MCP) signaling domain"/>
    <property type="match status" value="1"/>
</dbReference>
<dbReference type="STRING" id="1177982.SAMN04489711_1243"/>
<name>A0A1I2HM97_9BURK</name>
<keyword evidence="2" id="KW-0488">Methylation</keyword>
<comment type="subcellular location">
    <subcellularLocation>
        <location evidence="1">Membrane</location>
    </subcellularLocation>
</comment>